<keyword evidence="2" id="KW-1185">Reference proteome</keyword>
<gene>
    <name evidence="1" type="ORF">FC27_GL000844</name>
</gene>
<dbReference type="PATRIC" id="fig|1423815.3.peg.855"/>
<dbReference type="InterPro" id="IPR006523">
    <property type="entry name" value="RinA"/>
</dbReference>
<dbReference type="OrthoDB" id="2192701at2"/>
<evidence type="ECO:0000313" key="1">
    <source>
        <dbReference type="EMBL" id="KRL68108.1"/>
    </source>
</evidence>
<name>A0A0R1SGA1_9LACO</name>
<dbReference type="AlphaFoldDB" id="A0A0R1SGA1"/>
<organism evidence="1 2">
    <name type="scientific">Companilactobacillus versmoldensis DSM 14857 = KCTC 3814</name>
    <dbReference type="NCBI Taxonomy" id="1423815"/>
    <lineage>
        <taxon>Bacteria</taxon>
        <taxon>Bacillati</taxon>
        <taxon>Bacillota</taxon>
        <taxon>Bacilli</taxon>
        <taxon>Lactobacillales</taxon>
        <taxon>Lactobacillaceae</taxon>
        <taxon>Companilactobacillus</taxon>
    </lineage>
</organism>
<dbReference type="NCBIfam" id="TIGR01636">
    <property type="entry name" value="phage_rinA"/>
    <property type="match status" value="1"/>
</dbReference>
<proteinExistence type="predicted"/>
<reference evidence="1 2" key="1">
    <citation type="journal article" date="2015" name="Genome Announc.">
        <title>Expanding the biotechnology potential of lactobacilli through comparative genomics of 213 strains and associated genera.</title>
        <authorList>
            <person name="Sun Z."/>
            <person name="Harris H.M."/>
            <person name="McCann A."/>
            <person name="Guo C."/>
            <person name="Argimon S."/>
            <person name="Zhang W."/>
            <person name="Yang X."/>
            <person name="Jeffery I.B."/>
            <person name="Cooney J.C."/>
            <person name="Kagawa T.F."/>
            <person name="Liu W."/>
            <person name="Song Y."/>
            <person name="Salvetti E."/>
            <person name="Wrobel A."/>
            <person name="Rasinkangas P."/>
            <person name="Parkhill J."/>
            <person name="Rea M.C."/>
            <person name="O'Sullivan O."/>
            <person name="Ritari J."/>
            <person name="Douillard F.P."/>
            <person name="Paul Ross R."/>
            <person name="Yang R."/>
            <person name="Briner A.E."/>
            <person name="Felis G.E."/>
            <person name="de Vos W.M."/>
            <person name="Barrangou R."/>
            <person name="Klaenhammer T.R."/>
            <person name="Caufield P.W."/>
            <person name="Cui Y."/>
            <person name="Zhang H."/>
            <person name="O'Toole P.W."/>
        </authorList>
    </citation>
    <scope>NUCLEOTIDE SEQUENCE [LARGE SCALE GENOMIC DNA]</scope>
    <source>
        <strain evidence="1 2">DSM 14857</strain>
    </source>
</reference>
<dbReference type="Proteomes" id="UP000051647">
    <property type="component" value="Unassembled WGS sequence"/>
</dbReference>
<evidence type="ECO:0000313" key="2">
    <source>
        <dbReference type="Proteomes" id="UP000051647"/>
    </source>
</evidence>
<sequence>MGVASIELSKRKLGYLEELYSDYTDIDHLIAIRRDEIDHPWREKDTNTGGGRSSHVSRPQEEIVIKRENDIRLQWLLKLQKAGDKAVEQFTDEQQRMYELKYLSNDYYDWDIVGDIMGYSRATIYRKRYKFLELLGKQIGYC</sequence>
<comment type="caution">
    <text evidence="1">The sequence shown here is derived from an EMBL/GenBank/DDBJ whole genome shotgun (WGS) entry which is preliminary data.</text>
</comment>
<dbReference type="EMBL" id="AZFA01000002">
    <property type="protein sequence ID" value="KRL68108.1"/>
    <property type="molecule type" value="Genomic_DNA"/>
</dbReference>
<protein>
    <submittedName>
        <fullName evidence="1">Transcriptional activator-phage associated protein</fullName>
    </submittedName>
</protein>
<accession>A0A0R1SGA1</accession>